<name>Q93KA4_DICCH</name>
<organism evidence="7">
    <name type="scientific">Dickeya chrysanthemi</name>
    <name type="common">Pectobacterium chrysanthemi</name>
    <name type="synonym">Erwinia chrysanthemi</name>
    <dbReference type="NCBI Taxonomy" id="556"/>
    <lineage>
        <taxon>Bacteria</taxon>
        <taxon>Pseudomonadati</taxon>
        <taxon>Pseudomonadota</taxon>
        <taxon>Gammaproteobacteria</taxon>
        <taxon>Enterobacterales</taxon>
        <taxon>Pectobacteriaceae</taxon>
        <taxon>Dickeya</taxon>
    </lineage>
</organism>
<sequence>MIFVLNLLNFNNLTILPIAENKTALYYLCTVTVNIYFEINPMSEALKILNNIRTLRAQARECSLETLEEMLEKLEVVVNERREEENQAQAEIEERTRKLQQYREMLIADGIDPNELLQSLGSSKVAGKAKRAARPAKYQYTDENGELKTWTGQGRTPAVIKKAIEEQGKSLDDFLL</sequence>
<dbReference type="SUPFAM" id="SSF81273">
    <property type="entry name" value="H-NS histone-like proteins"/>
    <property type="match status" value="2"/>
</dbReference>
<dbReference type="GO" id="GO:0005829">
    <property type="term" value="C:cytosol"/>
    <property type="evidence" value="ECO:0007669"/>
    <property type="project" value="TreeGrafter"/>
</dbReference>
<evidence type="ECO:0000256" key="3">
    <source>
        <dbReference type="ARBA" id="ARBA00022490"/>
    </source>
</evidence>
<dbReference type="InterPro" id="IPR027444">
    <property type="entry name" value="H-NS_C_dom"/>
</dbReference>
<dbReference type="GO" id="GO:0009295">
    <property type="term" value="C:nucleoid"/>
    <property type="evidence" value="ECO:0007669"/>
    <property type="project" value="UniProtKB-SubCell"/>
</dbReference>
<dbReference type="Gene3D" id="1.10.287.1050">
    <property type="entry name" value="H-NS histone-like proteins"/>
    <property type="match status" value="1"/>
</dbReference>
<dbReference type="InterPro" id="IPR027454">
    <property type="entry name" value="Histone_HNS_N"/>
</dbReference>
<comment type="subcellular location">
    <subcellularLocation>
        <location evidence="1">Cytoplasm</location>
        <location evidence="1">Nucleoid</location>
    </subcellularLocation>
</comment>
<evidence type="ECO:0000256" key="2">
    <source>
        <dbReference type="ARBA" id="ARBA00010610"/>
    </source>
</evidence>
<feature type="domain" description="DNA-binding protein H-NS-like C-terminal" evidence="6">
    <location>
        <begin position="128"/>
        <end position="176"/>
    </location>
</feature>
<dbReference type="GO" id="GO:0003681">
    <property type="term" value="F:bent DNA binding"/>
    <property type="evidence" value="ECO:0007669"/>
    <property type="project" value="TreeGrafter"/>
</dbReference>
<dbReference type="AlphaFoldDB" id="Q93KA4"/>
<dbReference type="FunFam" id="1.10.287.1050:FF:000001">
    <property type="entry name" value="DNA-binding protein"/>
    <property type="match status" value="1"/>
</dbReference>
<dbReference type="GO" id="GO:0000976">
    <property type="term" value="F:transcription cis-regulatory region binding"/>
    <property type="evidence" value="ECO:0007669"/>
    <property type="project" value="TreeGrafter"/>
</dbReference>
<proteinExistence type="inferred from homology"/>
<accession>Q93KA4</accession>
<keyword evidence="4" id="KW-0238">DNA-binding</keyword>
<dbReference type="InterPro" id="IPR037150">
    <property type="entry name" value="H-NS_C_dom_sf"/>
</dbReference>
<dbReference type="GO" id="GO:0032993">
    <property type="term" value="C:protein-DNA complex"/>
    <property type="evidence" value="ECO:0007669"/>
    <property type="project" value="TreeGrafter"/>
</dbReference>
<evidence type="ECO:0000256" key="1">
    <source>
        <dbReference type="ARBA" id="ARBA00004453"/>
    </source>
</evidence>
<gene>
    <name evidence="7" type="primary">hns</name>
</gene>
<dbReference type="Pfam" id="PF00816">
    <property type="entry name" value="Histone_HNS"/>
    <property type="match status" value="1"/>
</dbReference>
<dbReference type="PANTHER" id="PTHR38097:SF1">
    <property type="entry name" value="DNA-BINDING PROTEIN H-NS"/>
    <property type="match status" value="1"/>
</dbReference>
<keyword evidence="3" id="KW-0963">Cytoplasm</keyword>
<dbReference type="EMBL" id="AJ410309">
    <property type="protein sequence ID" value="CAC44357.1"/>
    <property type="molecule type" value="Genomic_DNA"/>
</dbReference>
<dbReference type="NCBIfam" id="NF008193">
    <property type="entry name" value="PRK10947.1"/>
    <property type="match status" value="1"/>
</dbReference>
<dbReference type="SMART" id="SM00528">
    <property type="entry name" value="HNS"/>
    <property type="match status" value="1"/>
</dbReference>
<evidence type="ECO:0000256" key="4">
    <source>
        <dbReference type="ARBA" id="ARBA00023125"/>
    </source>
</evidence>
<dbReference type="Gene3D" id="4.10.430.10">
    <property type="entry name" value="Histone-like protein H-NS, C-terminal domain"/>
    <property type="match status" value="1"/>
</dbReference>
<keyword evidence="5" id="KW-0175">Coiled coil</keyword>
<dbReference type="FunFam" id="4.10.430.10:FF:000001">
    <property type="entry name" value="DNA-binding protein"/>
    <property type="match status" value="1"/>
</dbReference>
<dbReference type="GO" id="GO:0046983">
    <property type="term" value="F:protein dimerization activity"/>
    <property type="evidence" value="ECO:0007669"/>
    <property type="project" value="InterPro"/>
</dbReference>
<reference evidence="7" key="1">
    <citation type="submission" date="2001-07" db="EMBL/GenBank/DDBJ databases">
        <title>Role of the two-component response regulator RssB in the control of virulence factor synthesis in Erwinia chrysanthemi.</title>
        <authorList>
            <person name="Reverchon S."/>
        </authorList>
    </citation>
    <scope>NUCLEOTIDE SEQUENCE</scope>
    <source>
        <strain evidence="7">3937</strain>
    </source>
</reference>
<evidence type="ECO:0000259" key="6">
    <source>
        <dbReference type="SMART" id="SM00528"/>
    </source>
</evidence>
<dbReference type="PANTHER" id="PTHR38097">
    <property type="match status" value="1"/>
</dbReference>
<dbReference type="Pfam" id="PF22470">
    <property type="entry name" value="Histone_HNS_N"/>
    <property type="match status" value="1"/>
</dbReference>
<feature type="coiled-coil region" evidence="5">
    <location>
        <begin position="57"/>
        <end position="105"/>
    </location>
</feature>
<dbReference type="InterPro" id="IPR054180">
    <property type="entry name" value="H-NS-like_N"/>
</dbReference>
<evidence type="ECO:0000313" key="7">
    <source>
        <dbReference type="EMBL" id="CAC44357.1"/>
    </source>
</evidence>
<dbReference type="GO" id="GO:0003680">
    <property type="term" value="F:minor groove of adenine-thymine-rich DNA binding"/>
    <property type="evidence" value="ECO:0007669"/>
    <property type="project" value="TreeGrafter"/>
</dbReference>
<comment type="similarity">
    <text evidence="2">Belongs to the histone-like protein H-NS family.</text>
</comment>
<dbReference type="GO" id="GO:0001217">
    <property type="term" value="F:DNA-binding transcription repressor activity"/>
    <property type="evidence" value="ECO:0007669"/>
    <property type="project" value="TreeGrafter"/>
</dbReference>
<protein>
    <submittedName>
        <fullName evidence="7">H-NS protein</fullName>
    </submittedName>
</protein>
<evidence type="ECO:0000256" key="5">
    <source>
        <dbReference type="SAM" id="Coils"/>
    </source>
</evidence>